<dbReference type="PANTHER" id="PTHR12993:SF11">
    <property type="entry name" value="N-ACETYLGLUCOSAMINYL-PHOSPHATIDYLINOSITOL DE-N-ACETYLASE"/>
    <property type="match status" value="1"/>
</dbReference>
<dbReference type="EC" id="3.5.1.-" evidence="1"/>
<sequence>MKQALLNNATPFLAPAIKASLKKFYRSEKQITPLENARSVLVFAPHIDDETIGLGGTIRKYASNGAEVHIAVITDGNKSNTSGSANQSLAEIRKNELVSIQDLLGFSSIIYMEYQDSAMAQVESSDPFKKLIDEIRPDVIYTPSLIDAHPDHVFSSHLVAAALKNSVHQPSLIREYEINCPVPPEEINCIIDITAEFEVKKQATKAFKSQVIAFDGFLALASIKASLVSDARVKYVETFVENAPAAFIEAAENLKKQDRNYQNHFKQANRTITLWWAIFKNINFKKALYQSR</sequence>
<dbReference type="Gene3D" id="3.40.50.10320">
    <property type="entry name" value="LmbE-like"/>
    <property type="match status" value="1"/>
</dbReference>
<accession>A0ABT8NA11</accession>
<dbReference type="PANTHER" id="PTHR12993">
    <property type="entry name" value="N-ACETYLGLUCOSAMINYL-PHOSPHATIDYLINOSITOL DE-N-ACETYLASE-RELATED"/>
    <property type="match status" value="1"/>
</dbReference>
<proteinExistence type="predicted"/>
<reference evidence="1 2" key="1">
    <citation type="submission" date="2023-07" db="EMBL/GenBank/DDBJ databases">
        <title>Novel species in genus Planococcus.</title>
        <authorList>
            <person name="Ning S."/>
        </authorList>
    </citation>
    <scope>NUCLEOTIDE SEQUENCE [LARGE SCALE GENOMIC DNA]</scope>
    <source>
        <strain evidence="1 2">N017</strain>
    </source>
</reference>
<organism evidence="1 2">
    <name type="scientific">Planococcus shenhongbingii</name>
    <dbReference type="NCBI Taxonomy" id="3058398"/>
    <lineage>
        <taxon>Bacteria</taxon>
        <taxon>Bacillati</taxon>
        <taxon>Bacillota</taxon>
        <taxon>Bacilli</taxon>
        <taxon>Bacillales</taxon>
        <taxon>Caryophanaceae</taxon>
        <taxon>Planococcus</taxon>
    </lineage>
</organism>
<dbReference type="InterPro" id="IPR003737">
    <property type="entry name" value="GlcNAc_PI_deacetylase-related"/>
</dbReference>
<dbReference type="RefSeq" id="WP_301855204.1">
    <property type="nucleotide sequence ID" value="NZ_JAUJWU010000001.1"/>
</dbReference>
<evidence type="ECO:0000313" key="2">
    <source>
        <dbReference type="Proteomes" id="UP001172142"/>
    </source>
</evidence>
<dbReference type="SUPFAM" id="SSF102588">
    <property type="entry name" value="LmbE-like"/>
    <property type="match status" value="1"/>
</dbReference>
<dbReference type="Proteomes" id="UP001172142">
    <property type="component" value="Unassembled WGS sequence"/>
</dbReference>
<comment type="caution">
    <text evidence="1">The sequence shown here is derived from an EMBL/GenBank/DDBJ whole genome shotgun (WGS) entry which is preliminary data.</text>
</comment>
<name>A0ABT8NA11_9BACL</name>
<dbReference type="Pfam" id="PF02585">
    <property type="entry name" value="PIG-L"/>
    <property type="match status" value="1"/>
</dbReference>
<dbReference type="GO" id="GO:0016787">
    <property type="term" value="F:hydrolase activity"/>
    <property type="evidence" value="ECO:0007669"/>
    <property type="project" value="UniProtKB-KW"/>
</dbReference>
<keyword evidence="2" id="KW-1185">Reference proteome</keyword>
<dbReference type="InterPro" id="IPR024078">
    <property type="entry name" value="LmbE-like_dom_sf"/>
</dbReference>
<dbReference type="EMBL" id="JAUJWU010000001">
    <property type="protein sequence ID" value="MDN7244712.1"/>
    <property type="molecule type" value="Genomic_DNA"/>
</dbReference>
<gene>
    <name evidence="1" type="ORF">QWY13_04325</name>
</gene>
<keyword evidence="1" id="KW-0378">Hydrolase</keyword>
<evidence type="ECO:0000313" key="1">
    <source>
        <dbReference type="EMBL" id="MDN7244712.1"/>
    </source>
</evidence>
<protein>
    <submittedName>
        <fullName evidence="1">PIG-L family deacetylase</fullName>
        <ecNumber evidence="1">3.5.1.-</ecNumber>
    </submittedName>
</protein>